<dbReference type="InterPro" id="IPR036390">
    <property type="entry name" value="WH_DNA-bd_sf"/>
</dbReference>
<dbReference type="EMBL" id="JBHSQE010000009">
    <property type="protein sequence ID" value="MFC6147274.1"/>
    <property type="molecule type" value="Genomic_DNA"/>
</dbReference>
<feature type="domain" description="HTH marR-type" evidence="2">
    <location>
        <begin position="22"/>
        <end position="69"/>
    </location>
</feature>
<dbReference type="InterPro" id="IPR036388">
    <property type="entry name" value="WH-like_DNA-bd_sf"/>
</dbReference>
<evidence type="ECO:0000313" key="3">
    <source>
        <dbReference type="EMBL" id="MFC6147274.1"/>
    </source>
</evidence>
<comment type="similarity">
    <text evidence="1">Belongs to the ROK (NagC/XylR) family.</text>
</comment>
<dbReference type="SUPFAM" id="SSF46785">
    <property type="entry name" value="Winged helix' DNA-binding domain"/>
    <property type="match status" value="1"/>
</dbReference>
<dbReference type="InterPro" id="IPR000835">
    <property type="entry name" value="HTH_MarR-typ"/>
</dbReference>
<keyword evidence="4" id="KW-1185">Reference proteome</keyword>
<dbReference type="Proteomes" id="UP001596244">
    <property type="component" value="Unassembled WGS sequence"/>
</dbReference>
<dbReference type="PANTHER" id="PTHR18964:SF149">
    <property type="entry name" value="BIFUNCTIONAL UDP-N-ACETYLGLUCOSAMINE 2-EPIMERASE_N-ACETYLMANNOSAMINE KINASE"/>
    <property type="match status" value="1"/>
</dbReference>
<evidence type="ECO:0000256" key="1">
    <source>
        <dbReference type="ARBA" id="ARBA00006479"/>
    </source>
</evidence>
<organism evidence="3 4">
    <name type="scientific">Corynebacterium nasicanis</name>
    <dbReference type="NCBI Taxonomy" id="1448267"/>
    <lineage>
        <taxon>Bacteria</taxon>
        <taxon>Bacillati</taxon>
        <taxon>Actinomycetota</taxon>
        <taxon>Actinomycetes</taxon>
        <taxon>Mycobacteriales</taxon>
        <taxon>Corynebacteriaceae</taxon>
        <taxon>Corynebacterium</taxon>
    </lineage>
</organism>
<dbReference type="SUPFAM" id="SSF53067">
    <property type="entry name" value="Actin-like ATPase domain"/>
    <property type="match status" value="1"/>
</dbReference>
<gene>
    <name evidence="3" type="ORF">ACFPUZ_10720</name>
</gene>
<dbReference type="InterPro" id="IPR043129">
    <property type="entry name" value="ATPase_NBD"/>
</dbReference>
<dbReference type="Gene3D" id="1.10.10.10">
    <property type="entry name" value="Winged helix-like DNA-binding domain superfamily/Winged helix DNA-binding domain"/>
    <property type="match status" value="1"/>
</dbReference>
<dbReference type="Pfam" id="PF12802">
    <property type="entry name" value="MarR_2"/>
    <property type="match status" value="1"/>
</dbReference>
<evidence type="ECO:0000259" key="2">
    <source>
        <dbReference type="Pfam" id="PF12802"/>
    </source>
</evidence>
<comment type="caution">
    <text evidence="3">The sequence shown here is derived from an EMBL/GenBank/DDBJ whole genome shotgun (WGS) entry which is preliminary data.</text>
</comment>
<accession>A0ABW1QCZ2</accession>
<dbReference type="PANTHER" id="PTHR18964">
    <property type="entry name" value="ROK (REPRESSOR, ORF, KINASE) FAMILY"/>
    <property type="match status" value="1"/>
</dbReference>
<name>A0ABW1QCZ2_9CORY</name>
<dbReference type="InterPro" id="IPR000600">
    <property type="entry name" value="ROK"/>
</dbReference>
<evidence type="ECO:0000313" key="4">
    <source>
        <dbReference type="Proteomes" id="UP001596244"/>
    </source>
</evidence>
<reference evidence="4" key="1">
    <citation type="journal article" date="2019" name="Int. J. Syst. Evol. Microbiol.">
        <title>The Global Catalogue of Microorganisms (GCM) 10K type strain sequencing project: providing services to taxonomists for standard genome sequencing and annotation.</title>
        <authorList>
            <consortium name="The Broad Institute Genomics Platform"/>
            <consortium name="The Broad Institute Genome Sequencing Center for Infectious Disease"/>
            <person name="Wu L."/>
            <person name="Ma J."/>
        </authorList>
    </citation>
    <scope>NUCLEOTIDE SEQUENCE [LARGE SCALE GENOMIC DNA]</scope>
    <source>
        <strain evidence="4">CCUG 51943</strain>
    </source>
</reference>
<proteinExistence type="inferred from homology"/>
<dbReference type="Gene3D" id="3.30.420.40">
    <property type="match status" value="2"/>
</dbReference>
<dbReference type="RefSeq" id="WP_377001896.1">
    <property type="nucleotide sequence ID" value="NZ_JBHSQE010000009.1"/>
</dbReference>
<protein>
    <submittedName>
        <fullName evidence="3">ROK family transcriptional regulator</fullName>
    </submittedName>
</protein>
<sequence>MHLSPALLEQGAPLRFGHPTHPTARVLHQIRTLPHATRVLLRDTLGLSAPSVTRHVRSLIDAGLVEESAPQGSDDRVGRPQTSLDIDARHVVIWGAHVGARSTTVLAADGAGRVIREADVDMAVSGHAPEQTIARLAQGMAAVGRGLPAPVAAGVAFSAHVDHAGRVTSPAYGWEGVDPGPLLGDALGGPVSVTAGVSAMAGRELAASPISHGEPASALYFYAREVVNHAWIINGTVHRAHSGRAPGLLLPSAPDGLHPLGNAALVQAAQRRGVRVPDFASLVREAARNPRVRELLDARVDHLAQAILLSLEVIDPEKLVLAGDAFHLDRSGLRRLVTTLRRGWGRVQINLAAPQATRDAALMAGLHPFWSDPLEYVGA</sequence>